<sequence>RNYVSNQLLRDKGIKVIEVTGSELVRGRGGPRCMSQPLYREDI</sequence>
<proteinExistence type="predicted"/>
<dbReference type="Pfam" id="PF02274">
    <property type="entry name" value="ADI"/>
    <property type="match status" value="1"/>
</dbReference>
<reference evidence="1 2" key="1">
    <citation type="journal article" date="2016" name="Front. Microbiol.">
        <title>Comprehensive Phylogenetic Analysis of Bovine Non-aureus Staphylococci Species Based on Whole-Genome Sequencing.</title>
        <authorList>
            <person name="Naushad S."/>
            <person name="Barkema H.W."/>
            <person name="Luby C."/>
            <person name="Condas L.A."/>
            <person name="Nobrega D.B."/>
            <person name="Carson D.A."/>
            <person name="De Buck J."/>
        </authorList>
    </citation>
    <scope>NUCLEOTIDE SEQUENCE [LARGE SCALE GENOMIC DNA]</scope>
    <source>
        <strain evidence="1 2">SNUC 4337</strain>
    </source>
</reference>
<dbReference type="RefSeq" id="WP_241966484.1">
    <property type="nucleotide sequence ID" value="NZ_PZHR01000177.1"/>
</dbReference>
<dbReference type="Proteomes" id="UP000240400">
    <property type="component" value="Unassembled WGS sequence"/>
</dbReference>
<evidence type="ECO:0000313" key="2">
    <source>
        <dbReference type="Proteomes" id="UP000240400"/>
    </source>
</evidence>
<dbReference type="Gene3D" id="3.75.10.10">
    <property type="entry name" value="L-arginine/glycine Amidinotransferase, Chain A"/>
    <property type="match status" value="1"/>
</dbReference>
<comment type="caution">
    <text evidence="1">The sequence shown here is derived from an EMBL/GenBank/DDBJ whole genome shotgun (WGS) entry which is preliminary data.</text>
</comment>
<organism evidence="1 2">
    <name type="scientific">Staphylococcus nepalensis</name>
    <dbReference type="NCBI Taxonomy" id="214473"/>
    <lineage>
        <taxon>Bacteria</taxon>
        <taxon>Bacillati</taxon>
        <taxon>Bacillota</taxon>
        <taxon>Bacilli</taxon>
        <taxon>Bacillales</taxon>
        <taxon>Staphylococcaceae</taxon>
        <taxon>Staphylococcus</taxon>
    </lineage>
</organism>
<dbReference type="PANTHER" id="PTHR47271">
    <property type="entry name" value="ARGININE DEIMINASE"/>
    <property type="match status" value="1"/>
</dbReference>
<evidence type="ECO:0000313" key="1">
    <source>
        <dbReference type="EMBL" id="PTK55873.1"/>
    </source>
</evidence>
<accession>A0A2T4S787</accession>
<protein>
    <submittedName>
        <fullName evidence="1">Arginine deiminase</fullName>
    </submittedName>
</protein>
<feature type="non-terminal residue" evidence="1">
    <location>
        <position position="1"/>
    </location>
</feature>
<dbReference type="AlphaFoldDB" id="A0A2T4S787"/>
<name>A0A2T4S787_9STAP</name>
<dbReference type="PANTHER" id="PTHR47271:SF2">
    <property type="entry name" value="ARGININE DEIMINASE"/>
    <property type="match status" value="1"/>
</dbReference>
<dbReference type="GO" id="GO:0016990">
    <property type="term" value="F:arginine deiminase activity"/>
    <property type="evidence" value="ECO:0007669"/>
    <property type="project" value="TreeGrafter"/>
</dbReference>
<gene>
    <name evidence="1" type="ORF">BUZ61_13450</name>
</gene>
<dbReference type="GO" id="GO:0019546">
    <property type="term" value="P:L-arginine deiminase pathway"/>
    <property type="evidence" value="ECO:0007669"/>
    <property type="project" value="TreeGrafter"/>
</dbReference>
<dbReference type="EMBL" id="PZHR01000177">
    <property type="protein sequence ID" value="PTK55873.1"/>
    <property type="molecule type" value="Genomic_DNA"/>
</dbReference>
<dbReference type="SUPFAM" id="SSF55909">
    <property type="entry name" value="Pentein"/>
    <property type="match status" value="1"/>
</dbReference>